<evidence type="ECO:0000256" key="16">
    <source>
        <dbReference type="ARBA" id="ARBA00024013"/>
    </source>
</evidence>
<dbReference type="Gene3D" id="3.40.50.300">
    <property type="entry name" value="P-loop containing nucleotide triphosphate hydrolases"/>
    <property type="match status" value="2"/>
</dbReference>
<proteinExistence type="predicted"/>
<organism evidence="18 19">
    <name type="scientific">Candolleomyces aberdarensis</name>
    <dbReference type="NCBI Taxonomy" id="2316362"/>
    <lineage>
        <taxon>Eukaryota</taxon>
        <taxon>Fungi</taxon>
        <taxon>Dikarya</taxon>
        <taxon>Basidiomycota</taxon>
        <taxon>Agaricomycotina</taxon>
        <taxon>Agaricomycetes</taxon>
        <taxon>Agaricomycetidae</taxon>
        <taxon>Agaricales</taxon>
        <taxon>Agaricineae</taxon>
        <taxon>Psathyrellaceae</taxon>
        <taxon>Candolleomyces</taxon>
    </lineage>
</organism>
<keyword evidence="19" id="KW-1185">Reference proteome</keyword>
<dbReference type="AlphaFoldDB" id="A0A4Q2DT09"/>
<evidence type="ECO:0000256" key="15">
    <source>
        <dbReference type="ARBA" id="ARBA00023136"/>
    </source>
</evidence>
<evidence type="ECO:0000256" key="3">
    <source>
        <dbReference type="ARBA" id="ARBA00022448"/>
    </source>
</evidence>
<evidence type="ECO:0000256" key="14">
    <source>
        <dbReference type="ARBA" id="ARBA00023134"/>
    </source>
</evidence>
<keyword evidence="5" id="KW-0934">Plastid</keyword>
<keyword evidence="6" id="KW-0812">Transmembrane</keyword>
<dbReference type="InterPro" id="IPR006703">
    <property type="entry name" value="G_AIG1"/>
</dbReference>
<evidence type="ECO:0000256" key="6">
    <source>
        <dbReference type="ARBA" id="ARBA00022692"/>
    </source>
</evidence>
<dbReference type="InterPro" id="IPR045058">
    <property type="entry name" value="GIMA/IAN/Toc"/>
</dbReference>
<evidence type="ECO:0000256" key="5">
    <source>
        <dbReference type="ARBA" id="ARBA00022640"/>
    </source>
</evidence>
<evidence type="ECO:0000256" key="4">
    <source>
        <dbReference type="ARBA" id="ARBA00022528"/>
    </source>
</evidence>
<keyword evidence="4" id="KW-0150">Chloroplast</keyword>
<comment type="subcellular location">
    <subcellularLocation>
        <location evidence="2">Membrane</location>
        <topology evidence="2">Single-pass membrane protein</topology>
    </subcellularLocation>
    <subcellularLocation>
        <location evidence="16">Plastid</location>
        <location evidence="16">Chloroplast outer membrane</location>
    </subcellularLocation>
</comment>
<comment type="caution">
    <text evidence="18">The sequence shown here is derived from an EMBL/GenBank/DDBJ whole genome shotgun (WGS) entry which is preliminary data.</text>
</comment>
<evidence type="ECO:0000256" key="9">
    <source>
        <dbReference type="ARBA" id="ARBA00022801"/>
    </source>
</evidence>
<dbReference type="GO" id="GO:0015031">
    <property type="term" value="P:protein transport"/>
    <property type="evidence" value="ECO:0007669"/>
    <property type="project" value="UniProtKB-KW"/>
</dbReference>
<dbReference type="SMART" id="SM00382">
    <property type="entry name" value="AAA"/>
    <property type="match status" value="2"/>
</dbReference>
<dbReference type="OrthoDB" id="8954335at2759"/>
<keyword evidence="7" id="KW-0479">Metal-binding</keyword>
<evidence type="ECO:0000256" key="12">
    <source>
        <dbReference type="ARBA" id="ARBA00022927"/>
    </source>
</evidence>
<keyword evidence="8" id="KW-0547">Nucleotide-binding</keyword>
<keyword evidence="15" id="KW-0472">Membrane</keyword>
<dbReference type="InterPro" id="IPR006073">
    <property type="entry name" value="GTP-bd"/>
</dbReference>
<evidence type="ECO:0000313" key="19">
    <source>
        <dbReference type="Proteomes" id="UP000290288"/>
    </source>
</evidence>
<dbReference type="PANTHER" id="PTHR10903">
    <property type="entry name" value="GTPASE, IMAP FAMILY MEMBER-RELATED"/>
    <property type="match status" value="1"/>
</dbReference>
<dbReference type="InterPro" id="IPR027417">
    <property type="entry name" value="P-loop_NTPase"/>
</dbReference>
<accession>A0A4Q2DT09</accession>
<dbReference type="Pfam" id="PF04548">
    <property type="entry name" value="AIG1"/>
    <property type="match status" value="1"/>
</dbReference>
<keyword evidence="11" id="KW-0460">Magnesium</keyword>
<keyword evidence="13" id="KW-1133">Transmembrane helix</keyword>
<keyword evidence="12" id="KW-0653">Protein transport</keyword>
<evidence type="ECO:0000256" key="1">
    <source>
        <dbReference type="ARBA" id="ARBA00001946"/>
    </source>
</evidence>
<keyword evidence="3" id="KW-0813">Transport</keyword>
<dbReference type="EMBL" id="SDEE01000048">
    <property type="protein sequence ID" value="RXW23213.1"/>
    <property type="molecule type" value="Genomic_DNA"/>
</dbReference>
<evidence type="ECO:0000256" key="11">
    <source>
        <dbReference type="ARBA" id="ARBA00022842"/>
    </source>
</evidence>
<gene>
    <name evidence="18" type="ORF">EST38_g2621</name>
</gene>
<sequence>MLSSVLEKLRKPGNTYLTNSQANKDDIVILIMGPTGAGKSTFVNNILHENTPRGNRAAVSDSFQLCTADVAQYFVTIPERLAKKYRTGHRQLIIVDTPGFGDPNVRDSDILHSIATCLASSCHAGTRVGGVIYVYPIYPDRMTGDDRSNLKALQQKCGETALSKVVLATTRWNICPPEAGDKRESEIRSAFVRDTIVPSEDEVVLVRLEDKRSSAWDVIEKILREWSRPPSPNPLDETGTTSQPFNIDRFEWKKCDDVCMSRREASATDLVVVVMGSVGHGKSTYINNVLQSLGRPGAAEVSDSFISGTTKVAHYIAQSPFNSPVLPKDRRLVLVDTPGFGHTELSEVEIARRIAVWLSSLYGELGMKLCGIVYIHSIGQGRITPGDLSAFEVFRRLCGMQAFVGVYLATTKWDLCTEEVGQRREKELKAQLRSGMADGQSHPLGAAMVRLKNTPQSALELVETIVVPPREMVLLIQKQIVDMRMPFEKTDAGRFPKPVNGLFAKWRGLYL</sequence>
<dbReference type="CDD" id="cd00882">
    <property type="entry name" value="Ras_like_GTPase"/>
    <property type="match status" value="1"/>
</dbReference>
<dbReference type="GO" id="GO:0016787">
    <property type="term" value="F:hydrolase activity"/>
    <property type="evidence" value="ECO:0007669"/>
    <property type="project" value="UniProtKB-KW"/>
</dbReference>
<keyword evidence="14" id="KW-0342">GTP-binding</keyword>
<dbReference type="GO" id="GO:0005525">
    <property type="term" value="F:GTP binding"/>
    <property type="evidence" value="ECO:0007669"/>
    <property type="project" value="UniProtKB-KW"/>
</dbReference>
<keyword evidence="10" id="KW-1002">Plastid outer membrane</keyword>
<dbReference type="SUPFAM" id="SSF52540">
    <property type="entry name" value="P-loop containing nucleoside triphosphate hydrolases"/>
    <property type="match status" value="2"/>
</dbReference>
<reference evidence="18 19" key="1">
    <citation type="submission" date="2019-01" db="EMBL/GenBank/DDBJ databases">
        <title>Draft genome sequence of Psathyrella aberdarensis IHI B618.</title>
        <authorList>
            <person name="Buettner E."/>
            <person name="Kellner H."/>
        </authorList>
    </citation>
    <scope>NUCLEOTIDE SEQUENCE [LARGE SCALE GENOMIC DNA]</scope>
    <source>
        <strain evidence="18 19">IHI B618</strain>
    </source>
</reference>
<evidence type="ECO:0000256" key="2">
    <source>
        <dbReference type="ARBA" id="ARBA00004167"/>
    </source>
</evidence>
<evidence type="ECO:0000313" key="18">
    <source>
        <dbReference type="EMBL" id="RXW23213.1"/>
    </source>
</evidence>
<keyword evidence="9" id="KW-0378">Hydrolase</keyword>
<evidence type="ECO:0000256" key="7">
    <source>
        <dbReference type="ARBA" id="ARBA00022723"/>
    </source>
</evidence>
<name>A0A4Q2DT09_9AGAR</name>
<feature type="domain" description="AAA+ ATPase" evidence="17">
    <location>
        <begin position="25"/>
        <end position="201"/>
    </location>
</feature>
<dbReference type="GO" id="GO:0016020">
    <property type="term" value="C:membrane"/>
    <property type="evidence" value="ECO:0007669"/>
    <property type="project" value="UniProtKB-SubCell"/>
</dbReference>
<protein>
    <recommendedName>
        <fullName evidence="17">AAA+ ATPase domain-containing protein</fullName>
    </recommendedName>
</protein>
<dbReference type="InterPro" id="IPR003593">
    <property type="entry name" value="AAA+_ATPase"/>
</dbReference>
<dbReference type="Pfam" id="PF01926">
    <property type="entry name" value="MMR_HSR1"/>
    <property type="match status" value="1"/>
</dbReference>
<feature type="domain" description="AAA+ ATPase" evidence="17">
    <location>
        <begin position="268"/>
        <end position="379"/>
    </location>
</feature>
<dbReference type="Proteomes" id="UP000290288">
    <property type="component" value="Unassembled WGS sequence"/>
</dbReference>
<evidence type="ECO:0000259" key="17">
    <source>
        <dbReference type="SMART" id="SM00382"/>
    </source>
</evidence>
<dbReference type="GO" id="GO:0046872">
    <property type="term" value="F:metal ion binding"/>
    <property type="evidence" value="ECO:0007669"/>
    <property type="project" value="UniProtKB-KW"/>
</dbReference>
<evidence type="ECO:0000256" key="10">
    <source>
        <dbReference type="ARBA" id="ARBA00022805"/>
    </source>
</evidence>
<comment type="cofactor">
    <cofactor evidence="1">
        <name>Mg(2+)</name>
        <dbReference type="ChEBI" id="CHEBI:18420"/>
    </cofactor>
</comment>
<evidence type="ECO:0000256" key="8">
    <source>
        <dbReference type="ARBA" id="ARBA00022741"/>
    </source>
</evidence>
<evidence type="ECO:0000256" key="13">
    <source>
        <dbReference type="ARBA" id="ARBA00022989"/>
    </source>
</evidence>
<dbReference type="PANTHER" id="PTHR10903:SF135">
    <property type="entry name" value="TRANSLOCASE OF CHLOROPLAST 120, CHLOROPLASTIC-RELATED"/>
    <property type="match status" value="1"/>
</dbReference>